<dbReference type="AlphaFoldDB" id="A0A8J2PV15"/>
<evidence type="ECO:0000256" key="4">
    <source>
        <dbReference type="ARBA" id="ARBA00023136"/>
    </source>
</evidence>
<comment type="caution">
    <text evidence="9">The sequence shown here is derived from an EMBL/GenBank/DDBJ whole genome shotgun (WGS) entry which is preliminary data.</text>
</comment>
<dbReference type="InterPro" id="IPR000626">
    <property type="entry name" value="Ubiquitin-like_dom"/>
</dbReference>
<proteinExistence type="predicted"/>
<dbReference type="EMBL" id="CAJVCH010570104">
    <property type="protein sequence ID" value="CAG7834074.1"/>
    <property type="molecule type" value="Genomic_DNA"/>
</dbReference>
<feature type="transmembrane region" description="Helical" evidence="7">
    <location>
        <begin position="260"/>
        <end position="279"/>
    </location>
</feature>
<feature type="compositionally biased region" description="Polar residues" evidence="6">
    <location>
        <begin position="326"/>
        <end position="335"/>
    </location>
</feature>
<evidence type="ECO:0000256" key="6">
    <source>
        <dbReference type="SAM" id="MobiDB-lite"/>
    </source>
</evidence>
<dbReference type="PANTHER" id="PTHR12943:SF27">
    <property type="entry name" value="HOMOCYSTEINE-INDUCED ENDOPLASMIC RETICULUM PROTEIN, ISOFORM A"/>
    <property type="match status" value="1"/>
</dbReference>
<evidence type="ECO:0000256" key="2">
    <source>
        <dbReference type="ARBA" id="ARBA00022692"/>
    </source>
</evidence>
<dbReference type="PROSITE" id="PS50053">
    <property type="entry name" value="UBIQUITIN_2"/>
    <property type="match status" value="1"/>
</dbReference>
<evidence type="ECO:0000256" key="3">
    <source>
        <dbReference type="ARBA" id="ARBA00022989"/>
    </source>
</evidence>
<organism evidence="9 10">
    <name type="scientific">Allacma fusca</name>
    <dbReference type="NCBI Taxonomy" id="39272"/>
    <lineage>
        <taxon>Eukaryota</taxon>
        <taxon>Metazoa</taxon>
        <taxon>Ecdysozoa</taxon>
        <taxon>Arthropoda</taxon>
        <taxon>Hexapoda</taxon>
        <taxon>Collembola</taxon>
        <taxon>Symphypleona</taxon>
        <taxon>Sminthuridae</taxon>
        <taxon>Allacma</taxon>
    </lineage>
</organism>
<feature type="compositionally biased region" description="Polar residues" evidence="6">
    <location>
        <begin position="349"/>
        <end position="360"/>
    </location>
</feature>
<keyword evidence="3 7" id="KW-1133">Transmembrane helix</keyword>
<feature type="region of interest" description="Disordered" evidence="6">
    <location>
        <begin position="92"/>
        <end position="124"/>
    </location>
</feature>
<dbReference type="InterPro" id="IPR039751">
    <property type="entry name" value="HERPUD1/2"/>
</dbReference>
<evidence type="ECO:0000313" key="10">
    <source>
        <dbReference type="Proteomes" id="UP000708208"/>
    </source>
</evidence>
<dbReference type="GO" id="GO:0030968">
    <property type="term" value="P:endoplasmic reticulum unfolded protein response"/>
    <property type="evidence" value="ECO:0007669"/>
    <property type="project" value="TreeGrafter"/>
</dbReference>
<dbReference type="FunFam" id="3.10.20.90:FF:000046">
    <property type="entry name" value="Homocysteine-responsive endoplasmic reticulum-resident ubiquitin-like domain member 2 protein"/>
    <property type="match status" value="1"/>
</dbReference>
<feature type="domain" description="Ubiquitin-like" evidence="8">
    <location>
        <begin position="5"/>
        <end position="68"/>
    </location>
</feature>
<dbReference type="GO" id="GO:0016020">
    <property type="term" value="C:membrane"/>
    <property type="evidence" value="ECO:0007669"/>
    <property type="project" value="UniProtKB-SubCell"/>
</dbReference>
<evidence type="ECO:0000256" key="1">
    <source>
        <dbReference type="ARBA" id="ARBA00004370"/>
    </source>
</evidence>
<comment type="subcellular location">
    <subcellularLocation>
        <location evidence="1">Membrane</location>
    </subcellularLocation>
</comment>
<feature type="compositionally biased region" description="Low complexity" evidence="6">
    <location>
        <begin position="98"/>
        <end position="118"/>
    </location>
</feature>
<keyword evidence="2 7" id="KW-0812">Transmembrane</keyword>
<evidence type="ECO:0000256" key="5">
    <source>
        <dbReference type="ARBA" id="ARBA00023230"/>
    </source>
</evidence>
<dbReference type="Pfam" id="PF00240">
    <property type="entry name" value="ubiquitin"/>
    <property type="match status" value="1"/>
</dbReference>
<name>A0A8J2PV15_9HEXA</name>
<keyword evidence="4 7" id="KW-0472">Membrane</keyword>
<feature type="compositionally biased region" description="Polar residues" evidence="6">
    <location>
        <begin position="304"/>
        <end position="318"/>
    </location>
</feature>
<keyword evidence="10" id="KW-1185">Reference proteome</keyword>
<dbReference type="Proteomes" id="UP000708208">
    <property type="component" value="Unassembled WGS sequence"/>
</dbReference>
<dbReference type="PANTHER" id="PTHR12943">
    <property type="entry name" value="HOMOCYSTEINE-RESPONSIVE ENDOPLASMIC RETICULUM-RESIDENT UNIQUITIN-LIKE DOMAIN HERPUD PROTEIN FAMILY MEMBER"/>
    <property type="match status" value="1"/>
</dbReference>
<evidence type="ECO:0000256" key="7">
    <source>
        <dbReference type="SAM" id="Phobius"/>
    </source>
</evidence>
<protein>
    <recommendedName>
        <fullName evidence="8">Ubiquitin-like domain-containing protein</fullName>
    </recommendedName>
</protein>
<keyword evidence="5" id="KW-0834">Unfolded protein response</keyword>
<evidence type="ECO:0000313" key="9">
    <source>
        <dbReference type="EMBL" id="CAG7834074.1"/>
    </source>
</evidence>
<evidence type="ECO:0000259" key="8">
    <source>
        <dbReference type="PROSITE" id="PS50053"/>
    </source>
</evidence>
<accession>A0A8J2PV15</accession>
<reference evidence="9" key="1">
    <citation type="submission" date="2021-06" db="EMBL/GenBank/DDBJ databases">
        <authorList>
            <person name="Hodson N. C."/>
            <person name="Mongue J. A."/>
            <person name="Jaron S. K."/>
        </authorList>
    </citation>
    <scope>NUCLEOTIDE SEQUENCE</scope>
</reference>
<feature type="region of interest" description="Disordered" evidence="6">
    <location>
        <begin position="289"/>
        <end position="364"/>
    </location>
</feature>
<sequence length="419" mass="46847">MDTPGSITVRVKDGSLKCGDLDVECNYADKVRQLKQMISAKSPMHPDISDQRLIYSGHMLGDEQTLKDVFTINGEVSQSSFTVHLAYRGLGRFNPQNTSSQSSTTTTERPPAPAAAQPTPNPGLPSFSMPFHPGQQEFQHIQMGINPDVIALHEFYVRQMMTYMVHWSQFALQVVHPTGNFDPTVVTPRSYVIPQPVPQEPVIPARNPGAEVQENARINEVVNRGEEDDAPRDVLDWMYTLVRVALIFSLVYFYSNFTRFFLVVLFTALVMVFQRRQVVRAEHIAANRRQPEVNVPPPPAPAPTDNSQGTAEASSRGNPTEPPPNQSNIDASVSTEENDVRPDAVPEEVNNSGNDASATHQPARPPVAQAVFSTQGVYFSLARLCIYNACLSHSSEILKFLYFYPPFLRIWLQIFWSFE</sequence>
<gene>
    <name evidence="9" type="ORF">AFUS01_LOCUS43614</name>
</gene>
<dbReference type="OrthoDB" id="21589at2759"/>